<dbReference type="AlphaFoldDB" id="A0A935JXC9"/>
<evidence type="ECO:0000313" key="2">
    <source>
        <dbReference type="Proteomes" id="UP000739411"/>
    </source>
</evidence>
<comment type="caution">
    <text evidence="1">The sequence shown here is derived from an EMBL/GenBank/DDBJ whole genome shotgun (WGS) entry which is preliminary data.</text>
</comment>
<gene>
    <name evidence="1" type="ORF">IPJ38_10420</name>
</gene>
<evidence type="ECO:0000313" key="1">
    <source>
        <dbReference type="EMBL" id="MBK7415447.1"/>
    </source>
</evidence>
<organism evidence="1 2">
    <name type="scientific">Candidatus Dechloromonas phosphorivorans</name>
    <dbReference type="NCBI Taxonomy" id="2899244"/>
    <lineage>
        <taxon>Bacteria</taxon>
        <taxon>Pseudomonadati</taxon>
        <taxon>Pseudomonadota</taxon>
        <taxon>Betaproteobacteria</taxon>
        <taxon>Rhodocyclales</taxon>
        <taxon>Azonexaceae</taxon>
        <taxon>Dechloromonas</taxon>
    </lineage>
</organism>
<dbReference type="Proteomes" id="UP000739411">
    <property type="component" value="Unassembled WGS sequence"/>
</dbReference>
<name>A0A935JXC9_9RHOO</name>
<protein>
    <submittedName>
        <fullName evidence="1">Uncharacterized protein</fullName>
    </submittedName>
</protein>
<dbReference type="EMBL" id="JADJMS010000020">
    <property type="protein sequence ID" value="MBK7415447.1"/>
    <property type="molecule type" value="Genomic_DNA"/>
</dbReference>
<accession>A0A935JXC9</accession>
<sequence>MESANLLRINRPGCSSCPTPDWQIFLPNEWRDMVVEPFDFKQHREYEMAATRSFGYDIDGATCYYAHSYALNQSRSDDDEDFYEVVAYGETVHAWRLRDERWLIYRVVYSGGDCAPARGFYSFAERHPQ</sequence>
<reference evidence="1 2" key="1">
    <citation type="submission" date="2020-10" db="EMBL/GenBank/DDBJ databases">
        <title>Connecting structure to function with the recovery of over 1000 high-quality activated sludge metagenome-assembled genomes encoding full-length rRNA genes using long-read sequencing.</title>
        <authorList>
            <person name="Singleton C.M."/>
            <person name="Petriglieri F."/>
            <person name="Kristensen J.M."/>
            <person name="Kirkegaard R.H."/>
            <person name="Michaelsen T.Y."/>
            <person name="Andersen M.H."/>
            <person name="Karst S.M."/>
            <person name="Dueholm M.S."/>
            <person name="Nielsen P.H."/>
            <person name="Albertsen M."/>
        </authorList>
    </citation>
    <scope>NUCLEOTIDE SEQUENCE [LARGE SCALE GENOMIC DNA]</scope>
    <source>
        <strain evidence="1">EsbW_18-Q3-R4-48_BATAC.463</strain>
    </source>
</reference>
<proteinExistence type="predicted"/>